<feature type="region of interest" description="Disordered" evidence="1">
    <location>
        <begin position="514"/>
        <end position="536"/>
    </location>
</feature>
<dbReference type="RefSeq" id="WP_243570019.1">
    <property type="nucleotide sequence ID" value="NZ_BAAARD010000002.1"/>
</dbReference>
<feature type="domain" description="Amidohydrolase 3" evidence="2">
    <location>
        <begin position="44"/>
        <end position="219"/>
    </location>
</feature>
<gene>
    <name evidence="3" type="ORF">MTP13_05150</name>
</gene>
<evidence type="ECO:0000256" key="1">
    <source>
        <dbReference type="SAM" id="MobiDB-lite"/>
    </source>
</evidence>
<evidence type="ECO:0000313" key="4">
    <source>
        <dbReference type="Proteomes" id="UP000831304"/>
    </source>
</evidence>
<protein>
    <submittedName>
        <fullName evidence="3">Amidohydrolase family protein</fullName>
    </submittedName>
</protein>
<dbReference type="EMBL" id="CP094533">
    <property type="protein sequence ID" value="UOE27173.1"/>
    <property type="molecule type" value="Genomic_DNA"/>
</dbReference>
<dbReference type="SUPFAM" id="SSF51338">
    <property type="entry name" value="Composite domain of metallo-dependent hydrolases"/>
    <property type="match status" value="1"/>
</dbReference>
<proteinExistence type="predicted"/>
<sequence length="536" mass="56161">MTDGSLLVRDARVLAGDELVRADVRIDGERIGELGPVGTLTAPEVLDAGGRLVLPGFVDAHSHADGAVFAEGVQLALLRQGVTSIVIGQDGVSYAPGDGAYAREYFGALLGDHPGYRGGGIAELLAGYDGTSPINVAALAPLGTIRHGVMGDRADAPTARELGAMRDAVAAAMQEGAVGASSGLDYFPGAHASDAELAALLQPVAAVDGVYVTHMRHGYESQVGIGVAEVAGICREARVRGHVSHLHGPLPLVRRALAEASASGVELSFDSYPYARGCTLLAMAVLPAERLSRGPAAALRWLSTRSAQRWLVEEWLPGLGHRPDVGTDWPALLTVAGVERAEDAWVTGLTIRAAAARTGKTPEAFVVRLLAENALNVTAVMAVPSPRPWNVLARIAELPGHVAGSDGIYIGGAPHPRGWSTFTRFFLRKVVQSGEWSVAEAVEHLSARAARRFDLGARGRVARGWTADLVLLDPAALVDAAGYGAPLVSGGVDDVLVGGRLVLRDGRLTGEHAGRGIRRSRIRTPHDPIEQEPLHV</sequence>
<dbReference type="InterPro" id="IPR011059">
    <property type="entry name" value="Metal-dep_hydrolase_composite"/>
</dbReference>
<name>A0ABY4AVG4_9MICO</name>
<dbReference type="InterPro" id="IPR050378">
    <property type="entry name" value="Metallo-dep_Hydrolases_sf"/>
</dbReference>
<dbReference type="SUPFAM" id="SSF51556">
    <property type="entry name" value="Metallo-dependent hydrolases"/>
    <property type="match status" value="1"/>
</dbReference>
<evidence type="ECO:0000313" key="3">
    <source>
        <dbReference type="EMBL" id="UOE27173.1"/>
    </source>
</evidence>
<dbReference type="Proteomes" id="UP000831304">
    <property type="component" value="Chromosome"/>
</dbReference>
<dbReference type="InterPro" id="IPR032466">
    <property type="entry name" value="Metal_Hydrolase"/>
</dbReference>
<dbReference type="Pfam" id="PF07969">
    <property type="entry name" value="Amidohydro_3"/>
    <property type="match status" value="1"/>
</dbReference>
<dbReference type="InterPro" id="IPR013108">
    <property type="entry name" value="Amidohydro_3"/>
</dbReference>
<keyword evidence="4" id="KW-1185">Reference proteome</keyword>
<organism evidence="3 4">
    <name type="scientific">Agromyces soli</name>
    <dbReference type="NCBI Taxonomy" id="659012"/>
    <lineage>
        <taxon>Bacteria</taxon>
        <taxon>Bacillati</taxon>
        <taxon>Actinomycetota</taxon>
        <taxon>Actinomycetes</taxon>
        <taxon>Micrococcales</taxon>
        <taxon>Microbacteriaceae</taxon>
        <taxon>Agromyces</taxon>
    </lineage>
</organism>
<dbReference type="PANTHER" id="PTHR11647:SF1">
    <property type="entry name" value="COLLAPSIN RESPONSE MEDIATOR PROTEIN"/>
    <property type="match status" value="1"/>
</dbReference>
<feature type="compositionally biased region" description="Basic and acidic residues" evidence="1">
    <location>
        <begin position="524"/>
        <end position="536"/>
    </location>
</feature>
<evidence type="ECO:0000259" key="2">
    <source>
        <dbReference type="Pfam" id="PF07969"/>
    </source>
</evidence>
<accession>A0ABY4AVG4</accession>
<dbReference type="Gene3D" id="3.20.20.140">
    <property type="entry name" value="Metal-dependent hydrolases"/>
    <property type="match status" value="2"/>
</dbReference>
<dbReference type="PANTHER" id="PTHR11647">
    <property type="entry name" value="HYDRANTOINASE/DIHYDROPYRIMIDINASE FAMILY MEMBER"/>
    <property type="match status" value="1"/>
</dbReference>
<reference evidence="3 4" key="1">
    <citation type="submission" date="2022-03" db="EMBL/GenBank/DDBJ databases">
        <title>Agromyces sp. isolated from the gut of P. brevitarsis seulensis larvae.</title>
        <authorList>
            <person name="Won M."/>
            <person name="Kwon S.-W."/>
        </authorList>
    </citation>
    <scope>NUCLEOTIDE SEQUENCE [LARGE SCALE GENOMIC DNA]</scope>
    <source>
        <strain evidence="3 4">KACC 16215</strain>
    </source>
</reference>